<dbReference type="InterPro" id="IPR020449">
    <property type="entry name" value="Tscrpt_reg_AraC-type_HTH"/>
</dbReference>
<dbReference type="Gene3D" id="1.10.10.60">
    <property type="entry name" value="Homeodomain-like"/>
    <property type="match status" value="2"/>
</dbReference>
<dbReference type="SMART" id="SM00448">
    <property type="entry name" value="REC"/>
    <property type="match status" value="1"/>
</dbReference>
<dbReference type="GO" id="GO:0043565">
    <property type="term" value="F:sequence-specific DNA binding"/>
    <property type="evidence" value="ECO:0007669"/>
    <property type="project" value="InterPro"/>
</dbReference>
<evidence type="ECO:0000259" key="9">
    <source>
        <dbReference type="PROSITE" id="PS01124"/>
    </source>
</evidence>
<accession>A0A7C8GSZ7</accession>
<dbReference type="GO" id="GO:0003700">
    <property type="term" value="F:DNA-binding transcription factor activity"/>
    <property type="evidence" value="ECO:0007669"/>
    <property type="project" value="InterPro"/>
</dbReference>
<dbReference type="PANTHER" id="PTHR42713">
    <property type="entry name" value="HISTIDINE KINASE-RELATED"/>
    <property type="match status" value="1"/>
</dbReference>
<protein>
    <submittedName>
        <fullName evidence="11">Response regulator transcription factor</fullName>
    </submittedName>
</protein>
<dbReference type="Pfam" id="PF12833">
    <property type="entry name" value="HTH_18"/>
    <property type="match status" value="1"/>
</dbReference>
<dbReference type="Pfam" id="PF00072">
    <property type="entry name" value="Response_reg"/>
    <property type="match status" value="1"/>
</dbReference>
<evidence type="ECO:0000256" key="3">
    <source>
        <dbReference type="ARBA" id="ARBA00022553"/>
    </source>
</evidence>
<feature type="modified residue" description="4-aspartylphosphate" evidence="8">
    <location>
        <position position="55"/>
    </location>
</feature>
<evidence type="ECO:0000313" key="11">
    <source>
        <dbReference type="EMBL" id="KAB8129927.1"/>
    </source>
</evidence>
<dbReference type="SMART" id="SM00342">
    <property type="entry name" value="HTH_ARAC"/>
    <property type="match status" value="1"/>
</dbReference>
<dbReference type="PROSITE" id="PS00041">
    <property type="entry name" value="HTH_ARAC_FAMILY_1"/>
    <property type="match status" value="1"/>
</dbReference>
<evidence type="ECO:0000256" key="1">
    <source>
        <dbReference type="ARBA" id="ARBA00004496"/>
    </source>
</evidence>
<dbReference type="AlphaFoldDB" id="A0A7C8GSZ7"/>
<evidence type="ECO:0000256" key="2">
    <source>
        <dbReference type="ARBA" id="ARBA00022490"/>
    </source>
</evidence>
<dbReference type="InterPro" id="IPR018060">
    <property type="entry name" value="HTH_AraC"/>
</dbReference>
<evidence type="ECO:0000256" key="6">
    <source>
        <dbReference type="ARBA" id="ARBA00023125"/>
    </source>
</evidence>
<dbReference type="InterPro" id="IPR051552">
    <property type="entry name" value="HptR"/>
</dbReference>
<dbReference type="CDD" id="cd17536">
    <property type="entry name" value="REC_YesN-like"/>
    <property type="match status" value="1"/>
</dbReference>
<dbReference type="Proteomes" id="UP000480246">
    <property type="component" value="Unassembled WGS sequence"/>
</dbReference>
<evidence type="ECO:0000256" key="4">
    <source>
        <dbReference type="ARBA" id="ARBA00023012"/>
    </source>
</evidence>
<dbReference type="EMBL" id="WEID01000073">
    <property type="protein sequence ID" value="KAB8129927.1"/>
    <property type="molecule type" value="Genomic_DNA"/>
</dbReference>
<keyword evidence="6" id="KW-0238">DNA-binding</keyword>
<dbReference type="RefSeq" id="WP_153405234.1">
    <property type="nucleotide sequence ID" value="NZ_ML762435.1"/>
</dbReference>
<name>A0A7C8GSZ7_9BACI</name>
<proteinExistence type="predicted"/>
<dbReference type="Gene3D" id="3.40.50.2300">
    <property type="match status" value="1"/>
</dbReference>
<dbReference type="SUPFAM" id="SSF46689">
    <property type="entry name" value="Homeodomain-like"/>
    <property type="match status" value="2"/>
</dbReference>
<evidence type="ECO:0000259" key="10">
    <source>
        <dbReference type="PROSITE" id="PS50110"/>
    </source>
</evidence>
<dbReference type="InterPro" id="IPR009057">
    <property type="entry name" value="Homeodomain-like_sf"/>
</dbReference>
<comment type="caution">
    <text evidence="11">The sequence shown here is derived from an EMBL/GenBank/DDBJ whole genome shotgun (WGS) entry which is preliminary data.</text>
</comment>
<dbReference type="PROSITE" id="PS50110">
    <property type="entry name" value="RESPONSE_REGULATORY"/>
    <property type="match status" value="1"/>
</dbReference>
<evidence type="ECO:0000256" key="5">
    <source>
        <dbReference type="ARBA" id="ARBA00023015"/>
    </source>
</evidence>
<sequence>MQKVLIVDDERRTRQGLVSIINWEDYGFTVADTASNGFDALEKYSHIAPDLLIIDMKMPGMSGIELIEKIRKNDRSINILILSGHAEFEFAKKALKLNVTGYMLKPIEEEELISYLEQIQNKRQQQLSDQTDPQQQVEEHKQKLMDYLNSAHNKEAGTHTHDHLDWKSYRIILIKFHQASKNDINHIINSINNIFSEETMIAFLIKDYIGVLLSEQVNHFINNDIHFIEMDKIIQPLNIPYFMALSEEIDHYSELPNIYLMTLTLLQNSFFYKESKLLTKDSKKVIDDYLIKLDPQETFSSIKQRLCYFVEITDIRGIKETCWKIAKLMVNQNDTEQNIKNDFIKILSSCINHLTFHYPKEQSELLQKLTDIANLIHSRHLEQLVDQAVSILSETIQLLPLEEKEAIVKKMIILIERHFPQNIKLDTLADVLNYHRVYLGKLFKEYTGDYFNTYLDKVRIENSKQLILKGYKIYEVAEQVGYSNVDYFYSKFKKYVGMSPSVFKKNYSGDRLGHNKNS</sequence>
<organism evidence="11 12">
    <name type="scientific">Gracilibacillus oryzae</name>
    <dbReference type="NCBI Taxonomy" id="1672701"/>
    <lineage>
        <taxon>Bacteria</taxon>
        <taxon>Bacillati</taxon>
        <taxon>Bacillota</taxon>
        <taxon>Bacilli</taxon>
        <taxon>Bacillales</taxon>
        <taxon>Bacillaceae</taxon>
        <taxon>Gracilibacillus</taxon>
    </lineage>
</organism>
<dbReference type="InterPro" id="IPR018062">
    <property type="entry name" value="HTH_AraC-typ_CS"/>
</dbReference>
<keyword evidence="12" id="KW-1185">Reference proteome</keyword>
<keyword evidence="7" id="KW-0804">Transcription</keyword>
<dbReference type="PROSITE" id="PS01124">
    <property type="entry name" value="HTH_ARAC_FAMILY_2"/>
    <property type="match status" value="1"/>
</dbReference>
<dbReference type="OrthoDB" id="342399at2"/>
<reference evidence="11 12" key="1">
    <citation type="submission" date="2019-10" db="EMBL/GenBank/DDBJ databases">
        <title>Gracilibacillus sp. nov. isolated from rice seeds.</title>
        <authorList>
            <person name="He S."/>
        </authorList>
    </citation>
    <scope>NUCLEOTIDE SEQUENCE [LARGE SCALE GENOMIC DNA]</scope>
    <source>
        <strain evidence="11 12">TD8</strain>
    </source>
</reference>
<keyword evidence="5" id="KW-0805">Transcription regulation</keyword>
<keyword evidence="2" id="KW-0963">Cytoplasm</keyword>
<feature type="domain" description="HTH araC/xylS-type" evidence="9">
    <location>
        <begin position="409"/>
        <end position="506"/>
    </location>
</feature>
<keyword evidence="3 8" id="KW-0597">Phosphoprotein</keyword>
<keyword evidence="4" id="KW-0902">Two-component regulatory system</keyword>
<evidence type="ECO:0000256" key="8">
    <source>
        <dbReference type="PROSITE-ProRule" id="PRU00169"/>
    </source>
</evidence>
<dbReference type="InterPro" id="IPR011006">
    <property type="entry name" value="CheY-like_superfamily"/>
</dbReference>
<dbReference type="SUPFAM" id="SSF52172">
    <property type="entry name" value="CheY-like"/>
    <property type="match status" value="1"/>
</dbReference>
<dbReference type="GO" id="GO:0005737">
    <property type="term" value="C:cytoplasm"/>
    <property type="evidence" value="ECO:0007669"/>
    <property type="project" value="UniProtKB-SubCell"/>
</dbReference>
<dbReference type="InterPro" id="IPR001789">
    <property type="entry name" value="Sig_transdc_resp-reg_receiver"/>
</dbReference>
<comment type="subcellular location">
    <subcellularLocation>
        <location evidence="1">Cytoplasm</location>
    </subcellularLocation>
</comment>
<evidence type="ECO:0000256" key="7">
    <source>
        <dbReference type="ARBA" id="ARBA00023163"/>
    </source>
</evidence>
<feature type="domain" description="Response regulatory" evidence="10">
    <location>
        <begin position="3"/>
        <end position="120"/>
    </location>
</feature>
<gene>
    <name evidence="11" type="ORF">F9U64_14905</name>
</gene>
<dbReference type="GO" id="GO:0000160">
    <property type="term" value="P:phosphorelay signal transduction system"/>
    <property type="evidence" value="ECO:0007669"/>
    <property type="project" value="UniProtKB-KW"/>
</dbReference>
<dbReference type="PRINTS" id="PR00032">
    <property type="entry name" value="HTHARAC"/>
</dbReference>
<evidence type="ECO:0000313" key="12">
    <source>
        <dbReference type="Proteomes" id="UP000480246"/>
    </source>
</evidence>
<dbReference type="PANTHER" id="PTHR42713:SF3">
    <property type="entry name" value="TRANSCRIPTIONAL REGULATORY PROTEIN HPTR"/>
    <property type="match status" value="1"/>
</dbReference>